<dbReference type="EMBL" id="JANFWR010000010">
    <property type="protein sequence ID" value="MCW0399291.1"/>
    <property type="molecule type" value="Genomic_DNA"/>
</dbReference>
<name>A0ABT3DVB6_9XANT</name>
<dbReference type="InterPro" id="IPR045809">
    <property type="entry name" value="MobI"/>
</dbReference>
<comment type="caution">
    <text evidence="1">The sequence shown here is derived from an EMBL/GenBank/DDBJ whole genome shotgun (WGS) entry which is preliminary data.</text>
</comment>
<sequence>MVMEAMLETEAKDLCTAFTKARTEIQRSMGEITSRAEFKERFAPLVMHSRVNKGSLEITWSLQKGVTKPGPGGKGRRILDYLPKGKGFSYKLPDLMSLSRDYELMLVVDAERKATRLREMWSKVVALRVDLRAITRLCSTPGDAMVTAGREAPVSEPASSAVDQSLERMVASEEAVLSHEFDKTNLGAMSP</sequence>
<dbReference type="Proteomes" id="UP001320843">
    <property type="component" value="Unassembled WGS sequence"/>
</dbReference>
<evidence type="ECO:0000313" key="1">
    <source>
        <dbReference type="EMBL" id="MCW0399291.1"/>
    </source>
</evidence>
<organism evidence="1 2">
    <name type="scientific">Xanthomonas sacchari</name>
    <dbReference type="NCBI Taxonomy" id="56458"/>
    <lineage>
        <taxon>Bacteria</taxon>
        <taxon>Pseudomonadati</taxon>
        <taxon>Pseudomonadota</taxon>
        <taxon>Gammaproteobacteria</taxon>
        <taxon>Lysobacterales</taxon>
        <taxon>Lysobacteraceae</taxon>
        <taxon>Xanthomonas</taxon>
    </lineage>
</organism>
<proteinExistence type="predicted"/>
<reference evidence="1 2" key="1">
    <citation type="submission" date="2022-06" db="EMBL/GenBank/DDBJ databases">
        <title>Dynamics of rice microbiomes reveals core vertical transmitted seed endophytes.</title>
        <authorList>
            <person name="Liao K."/>
            <person name="Zhang X."/>
        </authorList>
    </citation>
    <scope>NUCLEOTIDE SEQUENCE [LARGE SCALE GENOMIC DNA]</scope>
    <source>
        <strain evidence="1 2">YT10-10-1</strain>
    </source>
</reference>
<keyword evidence="2" id="KW-1185">Reference proteome</keyword>
<protein>
    <submittedName>
        <fullName evidence="1">Uncharacterized protein</fullName>
    </submittedName>
</protein>
<evidence type="ECO:0000313" key="2">
    <source>
        <dbReference type="Proteomes" id="UP001320843"/>
    </source>
</evidence>
<gene>
    <name evidence="1" type="ORF">NB700_001847</name>
</gene>
<dbReference type="Pfam" id="PF19456">
    <property type="entry name" value="MobI"/>
    <property type="match status" value="1"/>
</dbReference>
<accession>A0ABT3DVB6</accession>